<evidence type="ECO:0000313" key="3">
    <source>
        <dbReference type="Proteomes" id="UP000594263"/>
    </source>
</evidence>
<name>A0A7N0UW77_KALFE</name>
<feature type="compositionally biased region" description="Basic and acidic residues" evidence="1">
    <location>
        <begin position="190"/>
        <end position="203"/>
    </location>
</feature>
<dbReference type="InterPro" id="IPR038947">
    <property type="entry name" value="At3g27210-like"/>
</dbReference>
<feature type="compositionally biased region" description="Low complexity" evidence="1">
    <location>
        <begin position="171"/>
        <end position="181"/>
    </location>
</feature>
<dbReference type="PANTHER" id="PTHR34280:SF2">
    <property type="entry name" value="OS01G0920100 PROTEIN"/>
    <property type="match status" value="1"/>
</dbReference>
<protein>
    <submittedName>
        <fullName evidence="2">Uncharacterized protein</fullName>
    </submittedName>
</protein>
<dbReference type="PANTHER" id="PTHR34280">
    <property type="entry name" value="OS01G0920100 PROTEIN"/>
    <property type="match status" value="1"/>
</dbReference>
<sequence length="236" mass="25527">MGACVSSSVVVHQISKPNQPPMGDASKPASFVIASPIGEKPASLMVARPLPEELAAKYRLSSAQFRSYGSSKEAVFFDSQPWLESDDDFYSVNGDFTPSSTPFSGNTPSHRSISATPPHPTDSTLADYKLAQSPAKRRKSLSELFKESEDEEGSNQELSSSEKETDEDTTEFSSTAEAAKSVSFAPHVCHIPEPKLTNDDEVKKKRSRKSAQHCLPKLFSVCSPNSAKKNVVAAAQ</sequence>
<organism evidence="2 3">
    <name type="scientific">Kalanchoe fedtschenkoi</name>
    <name type="common">Lavender scallops</name>
    <name type="synonym">South American air plant</name>
    <dbReference type="NCBI Taxonomy" id="63787"/>
    <lineage>
        <taxon>Eukaryota</taxon>
        <taxon>Viridiplantae</taxon>
        <taxon>Streptophyta</taxon>
        <taxon>Embryophyta</taxon>
        <taxon>Tracheophyta</taxon>
        <taxon>Spermatophyta</taxon>
        <taxon>Magnoliopsida</taxon>
        <taxon>eudicotyledons</taxon>
        <taxon>Gunneridae</taxon>
        <taxon>Pentapetalae</taxon>
        <taxon>Saxifragales</taxon>
        <taxon>Crassulaceae</taxon>
        <taxon>Kalanchoe</taxon>
    </lineage>
</organism>
<feature type="compositionally biased region" description="Polar residues" evidence="1">
    <location>
        <begin position="94"/>
        <end position="115"/>
    </location>
</feature>
<evidence type="ECO:0000313" key="2">
    <source>
        <dbReference type="EnsemblPlants" id="Kaladp0086s0055.1.v1.1"/>
    </source>
</evidence>
<dbReference type="AlphaFoldDB" id="A0A7N0UW77"/>
<accession>A0A7N0UW77</accession>
<dbReference type="EnsemblPlants" id="Kaladp0086s0055.1.v1.1">
    <property type="protein sequence ID" value="Kaladp0086s0055.1.v1.1"/>
    <property type="gene ID" value="Kaladp0086s0055.v1.1"/>
</dbReference>
<reference evidence="2" key="1">
    <citation type="submission" date="2021-01" db="UniProtKB">
        <authorList>
            <consortium name="EnsemblPlants"/>
        </authorList>
    </citation>
    <scope>IDENTIFICATION</scope>
</reference>
<evidence type="ECO:0000256" key="1">
    <source>
        <dbReference type="SAM" id="MobiDB-lite"/>
    </source>
</evidence>
<dbReference type="Proteomes" id="UP000594263">
    <property type="component" value="Unplaced"/>
</dbReference>
<proteinExistence type="predicted"/>
<keyword evidence="3" id="KW-1185">Reference proteome</keyword>
<dbReference type="Gramene" id="Kaladp0086s0055.1.v1.1">
    <property type="protein sequence ID" value="Kaladp0086s0055.1.v1.1"/>
    <property type="gene ID" value="Kaladp0086s0055.v1.1"/>
</dbReference>
<feature type="region of interest" description="Disordered" evidence="1">
    <location>
        <begin position="88"/>
        <end position="210"/>
    </location>
</feature>